<accession>A0A2N6VQX3</accession>
<evidence type="ECO:0000256" key="7">
    <source>
        <dbReference type="ARBA" id="ARBA00049244"/>
    </source>
</evidence>
<evidence type="ECO:0000256" key="4">
    <source>
        <dbReference type="ARBA" id="ARBA00022705"/>
    </source>
</evidence>
<dbReference type="RefSeq" id="WP_102238161.1">
    <property type="nucleotide sequence ID" value="NZ_JBDMHW010000002.1"/>
</dbReference>
<dbReference type="PANTHER" id="PTHR34388:SF1">
    <property type="entry name" value="DNA POLYMERASE III SUBUNIT DELTA"/>
    <property type="match status" value="1"/>
</dbReference>
<keyword evidence="4" id="KW-0235">DNA replication</keyword>
<evidence type="ECO:0000313" key="10">
    <source>
        <dbReference type="Proteomes" id="UP000235598"/>
    </source>
</evidence>
<evidence type="ECO:0000256" key="3">
    <source>
        <dbReference type="ARBA" id="ARBA00022695"/>
    </source>
</evidence>
<dbReference type="PANTHER" id="PTHR34388">
    <property type="entry name" value="DNA POLYMERASE III SUBUNIT DELTA"/>
    <property type="match status" value="1"/>
</dbReference>
<dbReference type="GO" id="GO:0009360">
    <property type="term" value="C:DNA polymerase III complex"/>
    <property type="evidence" value="ECO:0007669"/>
    <property type="project" value="TreeGrafter"/>
</dbReference>
<evidence type="ECO:0000256" key="2">
    <source>
        <dbReference type="ARBA" id="ARBA00022679"/>
    </source>
</evidence>
<dbReference type="Proteomes" id="UP000235598">
    <property type="component" value="Unassembled WGS sequence"/>
</dbReference>
<evidence type="ECO:0000256" key="6">
    <source>
        <dbReference type="ARBA" id="ARBA00034754"/>
    </source>
</evidence>
<feature type="domain" description="DNA polymerase III delta subunit-like C-terminal" evidence="8">
    <location>
        <begin position="203"/>
        <end position="316"/>
    </location>
</feature>
<proteinExistence type="inferred from homology"/>
<dbReference type="InterPro" id="IPR005790">
    <property type="entry name" value="DNA_polIII_delta"/>
</dbReference>
<comment type="caution">
    <text evidence="9">The sequence shown here is derived from an EMBL/GenBank/DDBJ whole genome shotgun (WGS) entry which is preliminary data.</text>
</comment>
<evidence type="ECO:0000259" key="8">
    <source>
        <dbReference type="Pfam" id="PF21694"/>
    </source>
</evidence>
<dbReference type="AlphaFoldDB" id="A0A2N6VQX3"/>
<keyword evidence="5" id="KW-0239">DNA-directed DNA polymerase</keyword>
<dbReference type="GO" id="GO:0003677">
    <property type="term" value="F:DNA binding"/>
    <property type="evidence" value="ECO:0007669"/>
    <property type="project" value="InterPro"/>
</dbReference>
<organism evidence="9 10">
    <name type="scientific">Brevibacterium paucivorans</name>
    <dbReference type="NCBI Taxonomy" id="170994"/>
    <lineage>
        <taxon>Bacteria</taxon>
        <taxon>Bacillati</taxon>
        <taxon>Actinomycetota</taxon>
        <taxon>Actinomycetes</taxon>
        <taxon>Micrococcales</taxon>
        <taxon>Brevibacteriaceae</taxon>
        <taxon>Brevibacterium</taxon>
    </lineage>
</organism>
<protein>
    <recommendedName>
        <fullName evidence="1">DNA-directed DNA polymerase</fullName>
        <ecNumber evidence="1">2.7.7.7</ecNumber>
    </recommendedName>
</protein>
<dbReference type="EMBL" id="PNHK01000001">
    <property type="protein sequence ID" value="PMD06516.1"/>
    <property type="molecule type" value="Genomic_DNA"/>
</dbReference>
<name>A0A2N6VQX3_9MICO</name>
<dbReference type="Gene3D" id="3.40.50.300">
    <property type="entry name" value="P-loop containing nucleotide triphosphate hydrolases"/>
    <property type="match status" value="1"/>
</dbReference>
<dbReference type="GO" id="GO:0003887">
    <property type="term" value="F:DNA-directed DNA polymerase activity"/>
    <property type="evidence" value="ECO:0007669"/>
    <property type="project" value="UniProtKB-KW"/>
</dbReference>
<keyword evidence="2" id="KW-0808">Transferase</keyword>
<dbReference type="Pfam" id="PF21694">
    <property type="entry name" value="DNA_pol3_delta_C"/>
    <property type="match status" value="1"/>
</dbReference>
<dbReference type="OrthoDB" id="8478864at2"/>
<dbReference type="Gene3D" id="1.20.272.10">
    <property type="match status" value="1"/>
</dbReference>
<dbReference type="EC" id="2.7.7.7" evidence="1"/>
<reference evidence="9 10" key="1">
    <citation type="submission" date="2017-09" db="EMBL/GenBank/DDBJ databases">
        <title>Bacterial strain isolated from the female urinary microbiota.</title>
        <authorList>
            <person name="Thomas-White K."/>
            <person name="Kumar N."/>
            <person name="Forster S."/>
            <person name="Putonti C."/>
            <person name="Lawley T."/>
            <person name="Wolfe A.J."/>
        </authorList>
    </citation>
    <scope>NUCLEOTIDE SEQUENCE [LARGE SCALE GENOMIC DNA]</scope>
    <source>
        <strain evidence="9 10">UMB1301</strain>
    </source>
</reference>
<dbReference type="GO" id="GO:0006261">
    <property type="term" value="P:DNA-templated DNA replication"/>
    <property type="evidence" value="ECO:0007669"/>
    <property type="project" value="TreeGrafter"/>
</dbReference>
<sequence>MAKKNLVSWLKAKPTPLAVVSGSEAVLVRKTLERISAKVDPDVERVRLDASHYEPGSLLQACMASLFSSQKYVVVDSLESMSDDFLADALSYAGDANPDAVVVFIHAGGNRGAKLLKALVAQGAPAYDASPLKTDAQKSDFANGEFKRAGRSIEPDAFASLMSALSADVSELAAGIEQLLTDTEGTIDRATVERYYAGRIEASGFKVADAAVAGKRAEALGLLRHALETGTDPVPLVATVAMKLRQLAKVSGMRGSAGQLAGELKMAPWQIDKARRELRYWSPEALGDAIMLTAWADHAVKGGGRDPEYAVERLILGVAEYANQK</sequence>
<evidence type="ECO:0000313" key="9">
    <source>
        <dbReference type="EMBL" id="PMD06516.1"/>
    </source>
</evidence>
<dbReference type="InterPro" id="IPR048466">
    <property type="entry name" value="DNA_pol3_delta-like_C"/>
</dbReference>
<keyword evidence="3" id="KW-0548">Nucleotidyltransferase</keyword>
<dbReference type="InterPro" id="IPR008921">
    <property type="entry name" value="DNA_pol3_clamp-load_cplx_C"/>
</dbReference>
<gene>
    <name evidence="9" type="primary">holA</name>
    <name evidence="9" type="ORF">CJ199_03905</name>
</gene>
<dbReference type="SUPFAM" id="SSF48019">
    <property type="entry name" value="post-AAA+ oligomerization domain-like"/>
    <property type="match status" value="1"/>
</dbReference>
<dbReference type="NCBIfam" id="TIGR01128">
    <property type="entry name" value="holA"/>
    <property type="match status" value="1"/>
</dbReference>
<comment type="catalytic activity">
    <reaction evidence="7">
        <text>DNA(n) + a 2'-deoxyribonucleoside 5'-triphosphate = DNA(n+1) + diphosphate</text>
        <dbReference type="Rhea" id="RHEA:22508"/>
        <dbReference type="Rhea" id="RHEA-COMP:17339"/>
        <dbReference type="Rhea" id="RHEA-COMP:17340"/>
        <dbReference type="ChEBI" id="CHEBI:33019"/>
        <dbReference type="ChEBI" id="CHEBI:61560"/>
        <dbReference type="ChEBI" id="CHEBI:173112"/>
        <dbReference type="EC" id="2.7.7.7"/>
    </reaction>
</comment>
<dbReference type="InterPro" id="IPR027417">
    <property type="entry name" value="P-loop_NTPase"/>
</dbReference>
<evidence type="ECO:0000256" key="5">
    <source>
        <dbReference type="ARBA" id="ARBA00022932"/>
    </source>
</evidence>
<evidence type="ECO:0000256" key="1">
    <source>
        <dbReference type="ARBA" id="ARBA00012417"/>
    </source>
</evidence>
<comment type="similarity">
    <text evidence="6">Belongs to the DNA polymerase HolA subunit family.</text>
</comment>